<dbReference type="InterPro" id="IPR000433">
    <property type="entry name" value="Znf_ZZ"/>
</dbReference>
<evidence type="ECO:0000256" key="9">
    <source>
        <dbReference type="ARBA" id="ARBA00022927"/>
    </source>
</evidence>
<keyword evidence="10" id="KW-0072">Autophagy</keyword>
<evidence type="ECO:0000256" key="4">
    <source>
        <dbReference type="ARBA" id="ARBA00022448"/>
    </source>
</evidence>
<dbReference type="Pfam" id="PF16158">
    <property type="entry name" value="N_BRCA1_IG"/>
    <property type="match status" value="1"/>
</dbReference>
<keyword evidence="6" id="KW-0479">Metal-binding</keyword>
<keyword evidence="7 12" id="KW-0863">Zinc-finger</keyword>
<accession>A0A5N6RPF8</accession>
<dbReference type="SUPFAM" id="SSF54277">
    <property type="entry name" value="CAD &amp; PB1 domains"/>
    <property type="match status" value="1"/>
</dbReference>
<evidence type="ECO:0000256" key="3">
    <source>
        <dbReference type="ARBA" id="ARBA00011726"/>
    </source>
</evidence>
<sequence>MEFGKVIKVKFEDTLRRFTVPLDPLNGGLDLDMAGLRSKILGLFNFPADADFTLTYLDEDGDVVTLVNDEDMRDMMRQDLKFLRIEVQLSDDNGGKPYGSSSGSSTPLRSPYVQQPLSNIKPGVVKVMKHVPQARREQLSPEAQHPFPNVKAGKSGGVEFFPVPQALREPLSKLCHDMASKAASSRVPAEMLDVLLKMGLSYMNADSNTNAGAESSCTQDVAGGSNAAKDGDMEDVMPKSEYVDSASKNSCDVNTGNVTVGVGAPVSSLPASVDLNLPPSDSNPSGAKFVKYAPVVSNVPAGDHWKVNKDGCKIIKQTLKSFGCDASASSSIPRMPSPTTNISGNPMNQCPFAGIPMVNASSIPFANHPFKRSHSHTASMGGMFHKGIQCDGCGVHPIVGPRYKSKVKEDFDLCSICFSEMGNETEYTRMDRPMPFRHARSLKGLHEPVNSPWVGATVLPHDLYRGCGTKPGRPRLDSRFIIDVNVIDGTVMAPSTPFTKIWRMRNTGSLIWPSGTQLVWIGGDRYSDAPSVDLEIPSNGVPVDKELDIAVDFTAPASPGRYMSYWRMASPSGQKFGQRVWVLIQVDTSLKDSLCDSLEGLNLNLPPVNCGSKGPEVTGVNVQPDGELLEPGNSNAATEPMKPVVDEQPRKDHDLNFPINDALLVGHGISSSAAPEAVSYPIVDLSEVAPALPTQAPSNAQSPTPTAPTLVPSNVVAVPTSAQGTGAKNAAAVEDILLKELEEMGFKQVDLNKEILRINEYNLEQSVDHLCGVSEWDPILEELQEMGFCDNDTNKRLLKKNNGSIKRVVMDLISGEKA</sequence>
<dbReference type="AlphaFoldDB" id="A0A5N6RPF8"/>
<dbReference type="FunFam" id="1.10.8.10:FF:000085">
    <property type="entry name" value="protein NBR1 homolog"/>
    <property type="match status" value="1"/>
</dbReference>
<dbReference type="SMART" id="SM00666">
    <property type="entry name" value="PB1"/>
    <property type="match status" value="1"/>
</dbReference>
<dbReference type="InterPro" id="IPR013783">
    <property type="entry name" value="Ig-like_fold"/>
</dbReference>
<evidence type="ECO:0000256" key="12">
    <source>
        <dbReference type="PROSITE-ProRule" id="PRU00228"/>
    </source>
</evidence>
<evidence type="ECO:0000256" key="8">
    <source>
        <dbReference type="ARBA" id="ARBA00022833"/>
    </source>
</evidence>
<dbReference type="PANTHER" id="PTHR20930">
    <property type="entry name" value="OVARIAN CARCINOMA ANTIGEN CA125-RELATED"/>
    <property type="match status" value="1"/>
</dbReference>
<evidence type="ECO:0000313" key="17">
    <source>
        <dbReference type="EMBL" id="KAE8124316.1"/>
    </source>
</evidence>
<proteinExistence type="predicted"/>
<evidence type="ECO:0008006" key="19">
    <source>
        <dbReference type="Google" id="ProtNLM"/>
    </source>
</evidence>
<dbReference type="PROSITE" id="PS50135">
    <property type="entry name" value="ZF_ZZ_2"/>
    <property type="match status" value="1"/>
</dbReference>
<feature type="domain" description="PB1" evidence="16">
    <location>
        <begin position="4"/>
        <end position="90"/>
    </location>
</feature>
<evidence type="ECO:0000313" key="18">
    <source>
        <dbReference type="Proteomes" id="UP000327013"/>
    </source>
</evidence>
<dbReference type="InterPro" id="IPR015940">
    <property type="entry name" value="UBA"/>
</dbReference>
<dbReference type="CDD" id="cd14319">
    <property type="entry name" value="UBA_NBR1"/>
    <property type="match status" value="2"/>
</dbReference>
<dbReference type="Pfam" id="PF00564">
    <property type="entry name" value="PB1"/>
    <property type="match status" value="1"/>
</dbReference>
<protein>
    <recommendedName>
        <fullName evidence="19">ZZ-type domain-containing protein</fullName>
    </recommendedName>
</protein>
<dbReference type="GO" id="GO:0015031">
    <property type="term" value="P:protein transport"/>
    <property type="evidence" value="ECO:0007669"/>
    <property type="project" value="UniProtKB-KW"/>
</dbReference>
<evidence type="ECO:0000256" key="7">
    <source>
        <dbReference type="ARBA" id="ARBA00022771"/>
    </source>
</evidence>
<keyword evidence="5" id="KW-0926">Vacuole</keyword>
<name>A0A5N6RPF8_9ROSI</name>
<dbReference type="Proteomes" id="UP000327013">
    <property type="component" value="Chromosome 8"/>
</dbReference>
<dbReference type="PROSITE" id="PS51745">
    <property type="entry name" value="PB1"/>
    <property type="match status" value="1"/>
</dbReference>
<dbReference type="GO" id="GO:0006914">
    <property type="term" value="P:autophagy"/>
    <property type="evidence" value="ECO:0007669"/>
    <property type="project" value="UniProtKB-KW"/>
</dbReference>
<dbReference type="GO" id="GO:0008270">
    <property type="term" value="F:zinc ion binding"/>
    <property type="evidence" value="ECO:0007669"/>
    <property type="project" value="UniProtKB-KW"/>
</dbReference>
<dbReference type="SUPFAM" id="SSF46934">
    <property type="entry name" value="UBA-like"/>
    <property type="match status" value="1"/>
</dbReference>
<reference evidence="17 18" key="1">
    <citation type="submission" date="2019-06" db="EMBL/GenBank/DDBJ databases">
        <title>A chromosomal-level reference genome of Carpinus fangiana (Coryloideae, Betulaceae).</title>
        <authorList>
            <person name="Yang X."/>
            <person name="Wang Z."/>
            <person name="Zhang L."/>
            <person name="Hao G."/>
            <person name="Liu J."/>
            <person name="Yang Y."/>
        </authorList>
    </citation>
    <scope>NUCLEOTIDE SEQUENCE [LARGE SCALE GENOMIC DNA]</scope>
    <source>
        <strain evidence="17">Cfa_2016G</strain>
        <tissue evidence="17">Leaf</tissue>
    </source>
</reference>
<dbReference type="InterPro" id="IPR056893">
    <property type="entry name" value="UBA_Nbr1_C"/>
</dbReference>
<dbReference type="OrthoDB" id="661148at2759"/>
<evidence type="ECO:0000256" key="11">
    <source>
        <dbReference type="ARBA" id="ARBA00023329"/>
    </source>
</evidence>
<dbReference type="Gene3D" id="2.60.40.10">
    <property type="entry name" value="Immunoglobulins"/>
    <property type="match status" value="1"/>
</dbReference>
<organism evidence="17 18">
    <name type="scientific">Carpinus fangiana</name>
    <dbReference type="NCBI Taxonomy" id="176857"/>
    <lineage>
        <taxon>Eukaryota</taxon>
        <taxon>Viridiplantae</taxon>
        <taxon>Streptophyta</taxon>
        <taxon>Embryophyta</taxon>
        <taxon>Tracheophyta</taxon>
        <taxon>Spermatophyta</taxon>
        <taxon>Magnoliopsida</taxon>
        <taxon>eudicotyledons</taxon>
        <taxon>Gunneridae</taxon>
        <taxon>Pentapetalae</taxon>
        <taxon>rosids</taxon>
        <taxon>fabids</taxon>
        <taxon>Fagales</taxon>
        <taxon>Betulaceae</taxon>
        <taxon>Carpinus</taxon>
    </lineage>
</organism>
<keyword evidence="11" id="KW-0968">Cytoplasmic vesicle</keyword>
<dbReference type="InterPro" id="IPR009060">
    <property type="entry name" value="UBA-like_sf"/>
</dbReference>
<dbReference type="PANTHER" id="PTHR20930:SF0">
    <property type="entry name" value="PROTEIN ILRUN"/>
    <property type="match status" value="1"/>
</dbReference>
<keyword evidence="8" id="KW-0862">Zinc</keyword>
<dbReference type="InterPro" id="IPR043145">
    <property type="entry name" value="Znf_ZZ_sf"/>
</dbReference>
<feature type="region of interest" description="Disordered" evidence="13">
    <location>
        <begin position="211"/>
        <end position="233"/>
    </location>
</feature>
<dbReference type="PROSITE" id="PS50030">
    <property type="entry name" value="UBA"/>
    <property type="match status" value="1"/>
</dbReference>
<evidence type="ECO:0000256" key="6">
    <source>
        <dbReference type="ARBA" id="ARBA00022723"/>
    </source>
</evidence>
<dbReference type="CDD" id="cd14947">
    <property type="entry name" value="NBR1_like"/>
    <property type="match status" value="1"/>
</dbReference>
<dbReference type="SUPFAM" id="SSF57850">
    <property type="entry name" value="RING/U-box"/>
    <property type="match status" value="1"/>
</dbReference>
<feature type="domain" description="ZZ-type" evidence="15">
    <location>
        <begin position="385"/>
        <end position="435"/>
    </location>
</feature>
<comment type="subunit">
    <text evidence="3">Homodimers and heterodimers.</text>
</comment>
<evidence type="ECO:0000256" key="2">
    <source>
        <dbReference type="ARBA" id="ARBA00004419"/>
    </source>
</evidence>
<dbReference type="EMBL" id="CM017328">
    <property type="protein sequence ID" value="KAE8124316.1"/>
    <property type="molecule type" value="Genomic_DNA"/>
</dbReference>
<dbReference type="InterPro" id="IPR032350">
    <property type="entry name" value="Nbr1_FW"/>
</dbReference>
<gene>
    <name evidence="17" type="ORF">FH972_019214</name>
</gene>
<dbReference type="Pfam" id="PF00569">
    <property type="entry name" value="ZZ"/>
    <property type="match status" value="1"/>
</dbReference>
<dbReference type="Gene3D" id="3.30.60.90">
    <property type="match status" value="1"/>
</dbReference>
<comment type="subcellular location">
    <subcellularLocation>
        <location evidence="2">Cytoplasmic vesicle</location>
        <location evidence="2">Autophagosome</location>
    </subcellularLocation>
    <subcellularLocation>
        <location evidence="1">Vacuole</location>
    </subcellularLocation>
</comment>
<evidence type="ECO:0000259" key="14">
    <source>
        <dbReference type="PROSITE" id="PS50030"/>
    </source>
</evidence>
<keyword evidence="18" id="KW-1185">Reference proteome</keyword>
<keyword evidence="4" id="KW-0813">Transport</keyword>
<dbReference type="SMART" id="SM00291">
    <property type="entry name" value="ZnF_ZZ"/>
    <property type="match status" value="1"/>
</dbReference>
<dbReference type="Gene3D" id="3.10.20.90">
    <property type="entry name" value="Phosphatidylinositol 3-kinase Catalytic Subunit, Chain A, domain 1"/>
    <property type="match status" value="1"/>
</dbReference>
<evidence type="ECO:0000256" key="13">
    <source>
        <dbReference type="SAM" id="MobiDB-lite"/>
    </source>
</evidence>
<dbReference type="Gene3D" id="1.10.8.10">
    <property type="entry name" value="DNA helicase RuvA subunit, C-terminal domain"/>
    <property type="match status" value="2"/>
</dbReference>
<dbReference type="InterPro" id="IPR000270">
    <property type="entry name" value="PB1_dom"/>
</dbReference>
<evidence type="ECO:0000259" key="16">
    <source>
        <dbReference type="PROSITE" id="PS51745"/>
    </source>
</evidence>
<evidence type="ECO:0000256" key="5">
    <source>
        <dbReference type="ARBA" id="ARBA00022554"/>
    </source>
</evidence>
<dbReference type="InterPro" id="IPR053793">
    <property type="entry name" value="PB1-like"/>
</dbReference>
<keyword evidence="9" id="KW-0653">Protein transport</keyword>
<evidence type="ECO:0000256" key="1">
    <source>
        <dbReference type="ARBA" id="ARBA00004116"/>
    </source>
</evidence>
<evidence type="ECO:0000259" key="15">
    <source>
        <dbReference type="PROSITE" id="PS50135"/>
    </source>
</evidence>
<evidence type="ECO:0000256" key="10">
    <source>
        <dbReference type="ARBA" id="ARBA00023006"/>
    </source>
</evidence>
<feature type="domain" description="UBA" evidence="14">
    <location>
        <begin position="772"/>
        <end position="815"/>
    </location>
</feature>
<dbReference type="GO" id="GO:0005776">
    <property type="term" value="C:autophagosome"/>
    <property type="evidence" value="ECO:0007669"/>
    <property type="project" value="UniProtKB-SubCell"/>
</dbReference>
<dbReference type="GO" id="GO:0031410">
    <property type="term" value="C:cytoplasmic vesicle"/>
    <property type="evidence" value="ECO:0007669"/>
    <property type="project" value="UniProtKB-KW"/>
</dbReference>
<dbReference type="Pfam" id="PF24932">
    <property type="entry name" value="UBA_NBR1_C"/>
    <property type="match status" value="2"/>
</dbReference>